<evidence type="ECO:0000313" key="7">
    <source>
        <dbReference type="Proteomes" id="UP000470186"/>
    </source>
</evidence>
<evidence type="ECO:0000256" key="2">
    <source>
        <dbReference type="SAM" id="Phobius"/>
    </source>
</evidence>
<evidence type="ECO:0000313" key="6">
    <source>
        <dbReference type="Proteomes" id="UP000447574"/>
    </source>
</evidence>
<keyword evidence="2" id="KW-0812">Transmembrane</keyword>
<protein>
    <submittedName>
        <fullName evidence="3">Uncharacterized protein</fullName>
    </submittedName>
</protein>
<feature type="region of interest" description="Disordered" evidence="1">
    <location>
        <begin position="73"/>
        <end position="99"/>
    </location>
</feature>
<evidence type="ECO:0000313" key="8">
    <source>
        <dbReference type="Proteomes" id="UP000489190"/>
    </source>
</evidence>
<dbReference type="Proteomes" id="UP000489190">
    <property type="component" value="Unassembled WGS sequence"/>
</dbReference>
<dbReference type="EMBL" id="WIWI01000025">
    <property type="protein sequence ID" value="MQT89668.1"/>
    <property type="molecule type" value="Genomic_DNA"/>
</dbReference>
<keyword evidence="2" id="KW-1133">Transmembrane helix</keyword>
<dbReference type="EMBL" id="WIVX01000225">
    <property type="protein sequence ID" value="MQU34846.1"/>
    <property type="molecule type" value="Genomic_DNA"/>
</dbReference>
<dbReference type="AlphaFoldDB" id="A0A7X1WRE2"/>
<evidence type="ECO:0000313" key="4">
    <source>
        <dbReference type="EMBL" id="MQT89668.1"/>
    </source>
</evidence>
<comment type="caution">
    <text evidence="3">The sequence shown here is derived from an EMBL/GenBank/DDBJ whole genome shotgun (WGS) entry which is preliminary data.</text>
</comment>
<dbReference type="RefSeq" id="WP_153328318.1">
    <property type="nucleotide sequence ID" value="NZ_JBQQLC010000034.1"/>
</dbReference>
<dbReference type="Proteomes" id="UP000447574">
    <property type="component" value="Unassembled WGS sequence"/>
</dbReference>
<proteinExistence type="predicted"/>
<name>A0A7X1WRE2_9PSED</name>
<evidence type="ECO:0000313" key="3">
    <source>
        <dbReference type="EMBL" id="MQT73249.1"/>
    </source>
</evidence>
<sequence>MAHLEFNKPPVFKGFGRFKGLSLTMAHLGLVLRLGNTTGGGFYDSLGVFQKDVIGMSDSDEKVRSAYYSPKEFRRNDGRSKAPSLHPKPTGRTGQGWPRQTGGLSPWLFVVGLSMGFLLACLLSLLGASLFESGRNLMRPVAYWIAPTMTHPIKQGPLTPSGIHRATK</sequence>
<reference evidence="6 7" key="1">
    <citation type="submission" date="2019-10" db="EMBL/GenBank/DDBJ databases">
        <title>Evaluation of single-gene subtyping targets for Pseudomonas.</title>
        <authorList>
            <person name="Reichler S.J."/>
            <person name="Orsi R.H."/>
            <person name="Wiedmann M."/>
            <person name="Martin N.H."/>
            <person name="Murphy S.I."/>
        </authorList>
    </citation>
    <scope>NUCLEOTIDE SEQUENCE [LARGE SCALE GENOMIC DNA]</scope>
    <source>
        <strain evidence="5 7">FSL R10-2107</strain>
        <strain evidence="3 6">FSL R10-2932</strain>
        <strain evidence="4 8">FSL R10-3254</strain>
    </source>
</reference>
<dbReference type="Proteomes" id="UP000470186">
    <property type="component" value="Unassembled WGS sequence"/>
</dbReference>
<keyword evidence="2" id="KW-0472">Membrane</keyword>
<evidence type="ECO:0000313" key="5">
    <source>
        <dbReference type="EMBL" id="MQU34846.1"/>
    </source>
</evidence>
<feature type="transmembrane region" description="Helical" evidence="2">
    <location>
        <begin position="107"/>
        <end position="131"/>
    </location>
</feature>
<keyword evidence="7" id="KW-1185">Reference proteome</keyword>
<accession>A0A7X1WRE2</accession>
<gene>
    <name evidence="5" type="ORF">GHO30_26325</name>
    <name evidence="3" type="ORF">GHO37_02840</name>
    <name evidence="4" type="ORF">GHO39_11050</name>
</gene>
<evidence type="ECO:0000256" key="1">
    <source>
        <dbReference type="SAM" id="MobiDB-lite"/>
    </source>
</evidence>
<dbReference type="EMBL" id="WIWF01000007">
    <property type="protein sequence ID" value="MQT73249.1"/>
    <property type="molecule type" value="Genomic_DNA"/>
</dbReference>
<organism evidence="3 6">
    <name type="scientific">Pseudomonas helleri</name>
    <dbReference type="NCBI Taxonomy" id="1608996"/>
    <lineage>
        <taxon>Bacteria</taxon>
        <taxon>Pseudomonadati</taxon>
        <taxon>Pseudomonadota</taxon>
        <taxon>Gammaproteobacteria</taxon>
        <taxon>Pseudomonadales</taxon>
        <taxon>Pseudomonadaceae</taxon>
        <taxon>Pseudomonas</taxon>
    </lineage>
</organism>